<reference evidence="2 3" key="1">
    <citation type="submission" date="2020-11" db="EMBL/GenBank/DDBJ databases">
        <title>The genome sequence of Novosphingobium sp. 1Y9A.</title>
        <authorList>
            <person name="Liu Y."/>
        </authorList>
    </citation>
    <scope>NUCLEOTIDE SEQUENCE [LARGE SCALE GENOMIC DNA]</scope>
    <source>
        <strain evidence="2 3">1Y9A</strain>
    </source>
</reference>
<dbReference type="RefSeq" id="WP_196277034.1">
    <property type="nucleotide sequence ID" value="NZ_JADQDC010000015.1"/>
</dbReference>
<protein>
    <submittedName>
        <fullName evidence="2">Uncharacterized protein</fullName>
    </submittedName>
</protein>
<dbReference type="Proteomes" id="UP000600799">
    <property type="component" value="Unassembled WGS sequence"/>
</dbReference>
<organism evidence="2 3">
    <name type="scientific">Novosphingobium jiangmenense</name>
    <dbReference type="NCBI Taxonomy" id="2791981"/>
    <lineage>
        <taxon>Bacteria</taxon>
        <taxon>Pseudomonadati</taxon>
        <taxon>Pseudomonadota</taxon>
        <taxon>Alphaproteobacteria</taxon>
        <taxon>Sphingomonadales</taxon>
        <taxon>Sphingomonadaceae</taxon>
        <taxon>Novosphingobium</taxon>
    </lineage>
</organism>
<name>A0ABS0HKG7_9SPHN</name>
<sequence length="121" mass="13538">MGRRSNRNDGLTIIQGPRFPLSHPDDAEAPRDTSDLQEIMHEQDELRAKGFNTSASRSKKQRKKDAKLQTAQPKAKFSLKDKVNHPTFGLGLVVGLQATNIEVHFLDFGPKTIRADFLDLA</sequence>
<comment type="caution">
    <text evidence="2">The sequence shown here is derived from an EMBL/GenBank/DDBJ whole genome shotgun (WGS) entry which is preliminary data.</text>
</comment>
<evidence type="ECO:0000313" key="2">
    <source>
        <dbReference type="EMBL" id="MBF9152746.1"/>
    </source>
</evidence>
<feature type="region of interest" description="Disordered" evidence="1">
    <location>
        <begin position="47"/>
        <end position="73"/>
    </location>
</feature>
<gene>
    <name evidence="2" type="ORF">I2488_17220</name>
</gene>
<proteinExistence type="predicted"/>
<evidence type="ECO:0000313" key="3">
    <source>
        <dbReference type="Proteomes" id="UP000600799"/>
    </source>
</evidence>
<feature type="region of interest" description="Disordered" evidence="1">
    <location>
        <begin position="1"/>
        <end position="32"/>
    </location>
</feature>
<dbReference type="EMBL" id="JADQDC010000015">
    <property type="protein sequence ID" value="MBF9152746.1"/>
    <property type="molecule type" value="Genomic_DNA"/>
</dbReference>
<accession>A0ABS0HKG7</accession>
<feature type="compositionally biased region" description="Basic and acidic residues" evidence="1">
    <location>
        <begin position="23"/>
        <end position="32"/>
    </location>
</feature>
<keyword evidence="3" id="KW-1185">Reference proteome</keyword>
<evidence type="ECO:0000256" key="1">
    <source>
        <dbReference type="SAM" id="MobiDB-lite"/>
    </source>
</evidence>